<keyword evidence="4" id="KW-0812">Transmembrane</keyword>
<evidence type="ECO:0000256" key="2">
    <source>
        <dbReference type="ARBA" id="ARBA00022536"/>
    </source>
</evidence>
<dbReference type="InterPro" id="IPR013320">
    <property type="entry name" value="ConA-like_dom_sf"/>
</dbReference>
<keyword evidence="9" id="KW-1133">Transmembrane helix</keyword>
<evidence type="ECO:0000256" key="8">
    <source>
        <dbReference type="ARBA" id="ARBA00022833"/>
    </source>
</evidence>
<dbReference type="SUPFAM" id="SSF57196">
    <property type="entry name" value="EGF/Laminin"/>
    <property type="match status" value="1"/>
</dbReference>
<keyword evidence="19" id="KW-1185">Reference proteome</keyword>
<keyword evidence="2 15" id="KW-0245">EGF-like domain</keyword>
<dbReference type="InterPro" id="IPR008294">
    <property type="entry name" value="Meprin"/>
</dbReference>
<comment type="cofactor">
    <cofactor evidence="16 17">
        <name>Zn(2+)</name>
        <dbReference type="ChEBI" id="CHEBI:29105"/>
    </cofactor>
    <text evidence="16 17">Binds 1 zinc ion per subunit.</text>
</comment>
<evidence type="ECO:0000256" key="16">
    <source>
        <dbReference type="PROSITE-ProRule" id="PRU01211"/>
    </source>
</evidence>
<dbReference type="CDD" id="cd00053">
    <property type="entry name" value="EGF"/>
    <property type="match status" value="1"/>
</dbReference>
<keyword evidence="13" id="KW-1015">Disulfide bond</keyword>
<evidence type="ECO:0000256" key="5">
    <source>
        <dbReference type="ARBA" id="ARBA00022723"/>
    </source>
</evidence>
<evidence type="ECO:0000256" key="17">
    <source>
        <dbReference type="RuleBase" id="RU361183"/>
    </source>
</evidence>
<dbReference type="FunFam" id="3.40.390.10:FF:000015">
    <property type="entry name" value="Meprin A subunit"/>
    <property type="match status" value="1"/>
</dbReference>
<dbReference type="PROSITE" id="PS51864">
    <property type="entry name" value="ASTACIN"/>
    <property type="match status" value="1"/>
</dbReference>
<dbReference type="InterPro" id="IPR001506">
    <property type="entry name" value="Peptidase_M12A"/>
</dbReference>
<dbReference type="Ensembl" id="ENSCPVT00000009848.2">
    <property type="protein sequence ID" value="ENSCPVP00000009436.2"/>
    <property type="gene ID" value="ENSCPVG00000006849.2"/>
</dbReference>
<reference evidence="18" key="3">
    <citation type="submission" date="2025-09" db="UniProtKB">
        <authorList>
            <consortium name="Ensembl"/>
        </authorList>
    </citation>
    <scope>IDENTIFICATION</scope>
</reference>
<keyword evidence="8 16" id="KW-0862">Zinc</keyword>
<evidence type="ECO:0000256" key="4">
    <source>
        <dbReference type="ARBA" id="ARBA00022692"/>
    </source>
</evidence>
<dbReference type="Gene3D" id="2.60.120.200">
    <property type="match status" value="1"/>
</dbReference>
<dbReference type="FunFam" id="2.60.120.200:FF:000037">
    <property type="entry name" value="Meprin A subunit"/>
    <property type="match status" value="1"/>
</dbReference>
<evidence type="ECO:0000256" key="9">
    <source>
        <dbReference type="ARBA" id="ARBA00022989"/>
    </source>
</evidence>
<dbReference type="Gene3D" id="2.10.25.10">
    <property type="entry name" value="Laminin"/>
    <property type="match status" value="1"/>
</dbReference>
<dbReference type="Gene3D" id="2.60.210.10">
    <property type="entry name" value="Apoptosis, Tumor Necrosis Factor Receptor Associated Protein 2, Chain A"/>
    <property type="match status" value="1"/>
</dbReference>
<evidence type="ECO:0000256" key="3">
    <source>
        <dbReference type="ARBA" id="ARBA00022670"/>
    </source>
</evidence>
<accession>A0A8U8BQ82</accession>
<dbReference type="CDD" id="cd06263">
    <property type="entry name" value="MAM"/>
    <property type="match status" value="1"/>
</dbReference>
<keyword evidence="12" id="KW-0865">Zymogen</keyword>
<dbReference type="SMART" id="SM00137">
    <property type="entry name" value="MAM"/>
    <property type="match status" value="1"/>
</dbReference>
<dbReference type="InterPro" id="IPR008974">
    <property type="entry name" value="TRAF-like"/>
</dbReference>
<dbReference type="FunFam" id="2.60.210.10:FF:000009">
    <property type="entry name" value="Meprin A subunit"/>
    <property type="match status" value="1"/>
</dbReference>
<name>A0A8C3Q7M0_GEOPR</name>
<evidence type="ECO:0000256" key="12">
    <source>
        <dbReference type="ARBA" id="ARBA00023145"/>
    </source>
</evidence>
<dbReference type="InterPro" id="IPR024079">
    <property type="entry name" value="MetalloPept_cat_dom_sf"/>
</dbReference>
<reference evidence="18" key="1">
    <citation type="submission" date="2020-02" db="EMBL/GenBank/DDBJ databases">
        <authorList>
            <person name="Enbody D E."/>
            <person name="Pettersson E M."/>
        </authorList>
    </citation>
    <scope>NUCLEOTIDE SEQUENCE [LARGE SCALE GENOMIC DNA]</scope>
</reference>
<comment type="caution">
    <text evidence="15">Lacks conserved residue(s) required for the propagation of feature annotation.</text>
</comment>
<dbReference type="Pfam" id="PF00629">
    <property type="entry name" value="MAM"/>
    <property type="match status" value="1"/>
</dbReference>
<keyword evidence="7 16" id="KW-0378">Hydrolase</keyword>
<feature type="active site" evidence="16">
    <location>
        <position position="112"/>
    </location>
</feature>
<dbReference type="PIRSF" id="PIRSF001196">
    <property type="entry name" value="Meprin"/>
    <property type="match status" value="1"/>
</dbReference>
<dbReference type="PANTHER" id="PTHR10127:SF814">
    <property type="entry name" value="MEPRIN A SUBUNIT BETA"/>
    <property type="match status" value="1"/>
</dbReference>
<evidence type="ECO:0000256" key="1">
    <source>
        <dbReference type="ARBA" id="ARBA00004479"/>
    </source>
</evidence>
<keyword evidence="5 16" id="KW-0479">Metal-binding</keyword>
<feature type="binding site" evidence="16">
    <location>
        <position position="111"/>
    </location>
    <ligand>
        <name>Zn(2+)</name>
        <dbReference type="ChEBI" id="CHEBI:29105"/>
        <note>catalytic</note>
    </ligand>
</feature>
<evidence type="ECO:0000256" key="7">
    <source>
        <dbReference type="ARBA" id="ARBA00022801"/>
    </source>
</evidence>
<dbReference type="Pfam" id="PF00008">
    <property type="entry name" value="EGF"/>
    <property type="match status" value="1"/>
</dbReference>
<dbReference type="GO" id="GO:0008270">
    <property type="term" value="F:zinc ion binding"/>
    <property type="evidence" value="ECO:0007669"/>
    <property type="project" value="UniProtKB-UniRule"/>
</dbReference>
<reference evidence="18" key="2">
    <citation type="submission" date="2025-08" db="UniProtKB">
        <authorList>
            <consortium name="Ensembl"/>
        </authorList>
    </citation>
    <scope>IDENTIFICATION</scope>
</reference>
<dbReference type="Proteomes" id="UP000694382">
    <property type="component" value="Chromosome 2"/>
</dbReference>
<dbReference type="PRINTS" id="PR00480">
    <property type="entry name" value="ASTACIN"/>
</dbReference>
<evidence type="ECO:0000256" key="15">
    <source>
        <dbReference type="PROSITE-ProRule" id="PRU00076"/>
    </source>
</evidence>
<keyword evidence="6" id="KW-0732">Signal</keyword>
<dbReference type="PANTHER" id="PTHR10127">
    <property type="entry name" value="DISCOIDIN, CUB, EGF, LAMININ , AND ZINC METALLOPROTEASE DOMAIN CONTAINING"/>
    <property type="match status" value="1"/>
</dbReference>
<sequence>MLNPFLLRTAYLFSFWLQDRNSIIGDNYRWPHVIPYILEDSLEMNAKGVILKAFEQYRLKTCIDFKPWEGEKNYISVFKGSGCWSSVGNLQMGLQQLSIGANCDRIGTIQHEFLHALGFWHEQSRSDRDDYVTIVWDRIQSGKEHNFNKYDDKRSDFLNVPYDYSSVMHYSKTAFRNGTEPTIITNIPDFIDVIGQRMDFSEYDLQKLNRLYNCTSSLSFMDTCSFELENICGMIQSSDDNSDWQRLSQVPAGPNTDHTNMGECKDSGHFMHFDTSSGGEGSTAVLESRILYPKRGFQCLQFYLYNSGNENDQLNVWVREYTSANPNGTLRFIKEIKGSPETYWQLHHVSLNVTSKFRIMFQGVRGSGLSNGGLSIDDINLSETQCPHHIWHIRNFTHLLNTSPAGKGGIIYSPPFYSSEGYAFQVSLYVNGTTDNPFNLGIYLSLISGANDDHLKWPCPWQQGTMILLDQHPDIRQQMSNQRSVTTDPQKFSASSSNYTWDRPDKVGSEATFPNGTKYMRGPGVGTSAFLTHERLRSRNFIKEDGVYILLTIEGITNQPGDPEVPAFCPDNPCENNGVCVMVNRTPVCRCPAGDSWWYMGEKCERKGSTQENIVIAVSSTVTVFVVMLIVTITTAVCLNKKYKQGKENKESVTLEEVSTLPLSTNIDTCTHIYIH</sequence>
<dbReference type="Pfam" id="PF22486">
    <property type="entry name" value="MATH_2"/>
    <property type="match status" value="1"/>
</dbReference>
<dbReference type="GO" id="GO:0006508">
    <property type="term" value="P:proteolysis"/>
    <property type="evidence" value="ECO:0007669"/>
    <property type="project" value="UniProtKB-KW"/>
</dbReference>
<dbReference type="SMART" id="SM00235">
    <property type="entry name" value="ZnMc"/>
    <property type="match status" value="1"/>
</dbReference>
<evidence type="ECO:0000313" key="18">
    <source>
        <dbReference type="Ensembl" id="ENSCPVP00000009436.2"/>
    </source>
</evidence>
<dbReference type="SUPFAM" id="SSF49899">
    <property type="entry name" value="Concanavalin A-like lectins/glucanases"/>
    <property type="match status" value="1"/>
</dbReference>
<dbReference type="InterPro" id="IPR000998">
    <property type="entry name" value="MAM_dom"/>
</dbReference>
<keyword evidence="14" id="KW-0325">Glycoprotein</keyword>
<accession>A0A8C3Q7M0</accession>
<keyword evidence="11" id="KW-0472">Membrane</keyword>
<evidence type="ECO:0000256" key="11">
    <source>
        <dbReference type="ARBA" id="ARBA00023136"/>
    </source>
</evidence>
<evidence type="ECO:0000313" key="19">
    <source>
        <dbReference type="Proteomes" id="UP000694382"/>
    </source>
</evidence>
<comment type="subcellular location">
    <subcellularLocation>
        <location evidence="1">Membrane</location>
        <topology evidence="1">Single-pass type I membrane protein</topology>
    </subcellularLocation>
</comment>
<dbReference type="InterPro" id="IPR002083">
    <property type="entry name" value="MATH/TRAF_dom"/>
</dbReference>
<dbReference type="SUPFAM" id="SSF49599">
    <property type="entry name" value="TRAF domain-like"/>
    <property type="match status" value="1"/>
</dbReference>
<feature type="binding site" evidence="16">
    <location>
        <position position="115"/>
    </location>
    <ligand>
        <name>Zn(2+)</name>
        <dbReference type="ChEBI" id="CHEBI:29105"/>
        <note>catalytic</note>
    </ligand>
</feature>
<dbReference type="PRINTS" id="PR00020">
    <property type="entry name" value="MAMDOMAIN"/>
</dbReference>
<dbReference type="SMART" id="SM00061">
    <property type="entry name" value="MATH"/>
    <property type="match status" value="1"/>
</dbReference>
<evidence type="ECO:0000256" key="13">
    <source>
        <dbReference type="ARBA" id="ARBA00023157"/>
    </source>
</evidence>
<dbReference type="Pfam" id="PF01400">
    <property type="entry name" value="Astacin"/>
    <property type="match status" value="1"/>
</dbReference>
<dbReference type="InterPro" id="IPR000742">
    <property type="entry name" value="EGF"/>
</dbReference>
<dbReference type="PROSITE" id="PS50060">
    <property type="entry name" value="MAM_2"/>
    <property type="match status" value="1"/>
</dbReference>
<evidence type="ECO:0000256" key="10">
    <source>
        <dbReference type="ARBA" id="ARBA00023049"/>
    </source>
</evidence>
<dbReference type="PROSITE" id="PS00740">
    <property type="entry name" value="MAM_1"/>
    <property type="match status" value="1"/>
</dbReference>
<proteinExistence type="predicted"/>
<evidence type="ECO:0000256" key="14">
    <source>
        <dbReference type="ARBA" id="ARBA00023180"/>
    </source>
</evidence>
<keyword evidence="3 16" id="KW-0645">Protease</keyword>
<dbReference type="AlphaFoldDB" id="A0A8C3Q7M0"/>
<keyword evidence="10 16" id="KW-0482">Metalloprotease</keyword>
<dbReference type="PROSITE" id="PS50144">
    <property type="entry name" value="MATH"/>
    <property type="match status" value="1"/>
</dbReference>
<dbReference type="Gene3D" id="3.40.390.10">
    <property type="entry name" value="Collagenase (Catalytic Domain)"/>
    <property type="match status" value="1"/>
</dbReference>
<dbReference type="GO" id="GO:0004222">
    <property type="term" value="F:metalloendopeptidase activity"/>
    <property type="evidence" value="ECO:0007669"/>
    <property type="project" value="UniProtKB-UniRule"/>
</dbReference>
<dbReference type="PROSITE" id="PS50026">
    <property type="entry name" value="EGF_3"/>
    <property type="match status" value="1"/>
</dbReference>
<dbReference type="InterPro" id="IPR006026">
    <property type="entry name" value="Peptidase_Metallo"/>
</dbReference>
<protein>
    <submittedName>
        <fullName evidence="18">Uncharacterized protein</fullName>
    </submittedName>
</protein>
<organism evidence="18 19">
    <name type="scientific">Geospiza parvula</name>
    <name type="common">Small tree-finch</name>
    <name type="synonym">Camarhynchus parvulus</name>
    <dbReference type="NCBI Taxonomy" id="87175"/>
    <lineage>
        <taxon>Eukaryota</taxon>
        <taxon>Metazoa</taxon>
        <taxon>Chordata</taxon>
        <taxon>Craniata</taxon>
        <taxon>Vertebrata</taxon>
        <taxon>Euteleostomi</taxon>
        <taxon>Archelosauria</taxon>
        <taxon>Archosauria</taxon>
        <taxon>Dinosauria</taxon>
        <taxon>Saurischia</taxon>
        <taxon>Theropoda</taxon>
        <taxon>Coelurosauria</taxon>
        <taxon>Aves</taxon>
        <taxon>Neognathae</taxon>
        <taxon>Neoaves</taxon>
        <taxon>Telluraves</taxon>
        <taxon>Australaves</taxon>
        <taxon>Passeriformes</taxon>
        <taxon>Thraupidae</taxon>
        <taxon>Camarhynchus</taxon>
    </lineage>
</organism>
<dbReference type="GO" id="GO:0016020">
    <property type="term" value="C:membrane"/>
    <property type="evidence" value="ECO:0007669"/>
    <property type="project" value="UniProtKB-SubCell"/>
</dbReference>
<feature type="binding site" evidence="16">
    <location>
        <position position="121"/>
    </location>
    <ligand>
        <name>Zn(2+)</name>
        <dbReference type="ChEBI" id="CHEBI:29105"/>
        <note>catalytic</note>
    </ligand>
</feature>
<dbReference type="SUPFAM" id="SSF55486">
    <property type="entry name" value="Metalloproteases ('zincins'), catalytic domain"/>
    <property type="match status" value="1"/>
</dbReference>
<evidence type="ECO:0000256" key="6">
    <source>
        <dbReference type="ARBA" id="ARBA00022729"/>
    </source>
</evidence>